<evidence type="ECO:0000313" key="2">
    <source>
        <dbReference type="EMBL" id="CAG6740694.1"/>
    </source>
</evidence>
<organism evidence="2">
    <name type="scientific">Cacopsylla melanoneura</name>
    <dbReference type="NCBI Taxonomy" id="428564"/>
    <lineage>
        <taxon>Eukaryota</taxon>
        <taxon>Metazoa</taxon>
        <taxon>Ecdysozoa</taxon>
        <taxon>Arthropoda</taxon>
        <taxon>Hexapoda</taxon>
        <taxon>Insecta</taxon>
        <taxon>Pterygota</taxon>
        <taxon>Neoptera</taxon>
        <taxon>Paraneoptera</taxon>
        <taxon>Hemiptera</taxon>
        <taxon>Sternorrhyncha</taxon>
        <taxon>Psylloidea</taxon>
        <taxon>Psyllidae</taxon>
        <taxon>Psyllinae</taxon>
        <taxon>Cacopsylla</taxon>
    </lineage>
</organism>
<protein>
    <submittedName>
        <fullName evidence="2">Uncharacterized protein</fullName>
    </submittedName>
</protein>
<evidence type="ECO:0000256" key="1">
    <source>
        <dbReference type="SAM" id="MobiDB-lite"/>
    </source>
</evidence>
<feature type="compositionally biased region" description="Polar residues" evidence="1">
    <location>
        <begin position="36"/>
        <end position="48"/>
    </location>
</feature>
<dbReference type="EMBL" id="HBUF01420357">
    <property type="protein sequence ID" value="CAG6740694.1"/>
    <property type="molecule type" value="Transcribed_RNA"/>
</dbReference>
<dbReference type="AlphaFoldDB" id="A0A8D8Z596"/>
<reference evidence="2" key="1">
    <citation type="submission" date="2021-05" db="EMBL/GenBank/DDBJ databases">
        <authorList>
            <person name="Alioto T."/>
            <person name="Alioto T."/>
            <person name="Gomez Garrido J."/>
        </authorList>
    </citation>
    <scope>NUCLEOTIDE SEQUENCE</scope>
</reference>
<sequence length="185" mass="21024">MTTRASRGGRRVQVAPSRNRRDDQPDECTQEAGGASTHSDTTSHGDNQVNTMSTITQEAQPVQIVSPGNLGTTKTGKQRVRRQWTEETNKLLMKCYYSETRGETDLTAYQNKVWESFKLRYPPWNDITKQNVASQIRALKTKTPEIILNTWRQEANSESTSIETEVATTIDTEIRVLNEYGNRNK</sequence>
<accession>A0A8D8Z596</accession>
<name>A0A8D8Z596_9HEMI</name>
<proteinExistence type="predicted"/>
<feature type="region of interest" description="Disordered" evidence="1">
    <location>
        <begin position="1"/>
        <end position="48"/>
    </location>
</feature>